<protein>
    <submittedName>
        <fullName evidence="2">Uncharacterized protein</fullName>
    </submittedName>
</protein>
<comment type="caution">
    <text evidence="2">The sequence shown here is derived from an EMBL/GenBank/DDBJ whole genome shotgun (WGS) entry which is preliminary data.</text>
</comment>
<dbReference type="GO" id="GO:0004222">
    <property type="term" value="F:metalloendopeptidase activity"/>
    <property type="evidence" value="ECO:0007669"/>
    <property type="project" value="TreeGrafter"/>
</dbReference>
<accession>A0A9D3WNG0</accession>
<dbReference type="GO" id="GO:0006508">
    <property type="term" value="P:proteolysis"/>
    <property type="evidence" value="ECO:0007669"/>
    <property type="project" value="TreeGrafter"/>
</dbReference>
<dbReference type="PANTHER" id="PTHR46130">
    <property type="entry name" value="LAMGL DOMAIN-CONTAINING PROTEIN"/>
    <property type="match status" value="1"/>
</dbReference>
<gene>
    <name evidence="2" type="ORF">KIL84_006148</name>
</gene>
<dbReference type="EMBL" id="JAHDVG010000511">
    <property type="protein sequence ID" value="KAH1164839.1"/>
    <property type="molecule type" value="Genomic_DNA"/>
</dbReference>
<feature type="region of interest" description="Disordered" evidence="1">
    <location>
        <begin position="12"/>
        <end position="32"/>
    </location>
</feature>
<name>A0A9D3WNG0_9SAUR</name>
<keyword evidence="3" id="KW-1185">Reference proteome</keyword>
<dbReference type="GO" id="GO:0007166">
    <property type="term" value="P:cell surface receptor signaling pathway"/>
    <property type="evidence" value="ECO:0007669"/>
    <property type="project" value="TreeGrafter"/>
</dbReference>
<sequence length="107" mass="11883">MPIVTGPCAAVASGPECGMDERSRRAKRDTRHTRQIHYTALGTCATRRQQREVKGEEDSLTPCRALYFSGQGDQLRLKADIELPRDAFTLQVWLRAEGGQRSPAVIA</sequence>
<dbReference type="PANTHER" id="PTHR46130:SF2">
    <property type="entry name" value="PAPPALYSIN-1"/>
    <property type="match status" value="1"/>
</dbReference>
<evidence type="ECO:0000313" key="2">
    <source>
        <dbReference type="EMBL" id="KAH1164839.1"/>
    </source>
</evidence>
<proteinExistence type="predicted"/>
<dbReference type="GO" id="GO:0005615">
    <property type="term" value="C:extracellular space"/>
    <property type="evidence" value="ECO:0007669"/>
    <property type="project" value="TreeGrafter"/>
</dbReference>
<feature type="non-terminal residue" evidence="2">
    <location>
        <position position="107"/>
    </location>
</feature>
<reference evidence="2" key="1">
    <citation type="submission" date="2021-09" db="EMBL/GenBank/DDBJ databases">
        <title>The genome of Mauremys mutica provides insights into the evolution of semi-aquatic lifestyle.</title>
        <authorList>
            <person name="Gong S."/>
            <person name="Gao Y."/>
        </authorList>
    </citation>
    <scope>NUCLEOTIDE SEQUENCE</scope>
    <source>
        <strain evidence="2">MM-2020</strain>
        <tissue evidence="2">Muscle</tissue>
    </source>
</reference>
<evidence type="ECO:0000256" key="1">
    <source>
        <dbReference type="SAM" id="MobiDB-lite"/>
    </source>
</evidence>
<evidence type="ECO:0000313" key="3">
    <source>
        <dbReference type="Proteomes" id="UP000827986"/>
    </source>
</evidence>
<organism evidence="2 3">
    <name type="scientific">Mauremys mutica</name>
    <name type="common">yellowpond turtle</name>
    <dbReference type="NCBI Taxonomy" id="74926"/>
    <lineage>
        <taxon>Eukaryota</taxon>
        <taxon>Metazoa</taxon>
        <taxon>Chordata</taxon>
        <taxon>Craniata</taxon>
        <taxon>Vertebrata</taxon>
        <taxon>Euteleostomi</taxon>
        <taxon>Archelosauria</taxon>
        <taxon>Testudinata</taxon>
        <taxon>Testudines</taxon>
        <taxon>Cryptodira</taxon>
        <taxon>Durocryptodira</taxon>
        <taxon>Testudinoidea</taxon>
        <taxon>Geoemydidae</taxon>
        <taxon>Geoemydinae</taxon>
        <taxon>Mauremys</taxon>
    </lineage>
</organism>
<dbReference type="AlphaFoldDB" id="A0A9D3WNG0"/>
<dbReference type="Proteomes" id="UP000827986">
    <property type="component" value="Unassembled WGS sequence"/>
</dbReference>
<dbReference type="InterPro" id="IPR043543">
    <property type="entry name" value="PAPPA/PAPPA2"/>
</dbReference>